<reference evidence="2 3" key="1">
    <citation type="submission" date="2024-07" db="EMBL/GenBank/DDBJ databases">
        <title>Chromosome-level genome assembly of the water stick insect Ranatra chinensis (Heteroptera: Nepidae).</title>
        <authorList>
            <person name="Liu X."/>
        </authorList>
    </citation>
    <scope>NUCLEOTIDE SEQUENCE [LARGE SCALE GENOMIC DNA]</scope>
    <source>
        <strain evidence="2">Cailab_2021Rc</strain>
        <tissue evidence="2">Muscle</tissue>
    </source>
</reference>
<sequence length="185" mass="20846">MAISRNRFRLADSRERDQGNKLTIYNMILKPTWTYGIELWGSARKSNIDRIQSFQSKTLRTILDAPWGATQGGREALPAFLEANGKYKGGGKEAGLTQMWPDRNGPGHPPTTTRNAHRRPHPLSNRQKSLPRLASAGYCLFFQIRNLEQRKNSNASSWDRTGPTAFQAVALSTELSETKRAVRHP</sequence>
<feature type="region of interest" description="Disordered" evidence="1">
    <location>
        <begin position="98"/>
        <end position="128"/>
    </location>
</feature>
<proteinExistence type="predicted"/>
<name>A0ABD0Y8R5_9HEMI</name>
<evidence type="ECO:0000313" key="2">
    <source>
        <dbReference type="EMBL" id="KAL1123753.1"/>
    </source>
</evidence>
<keyword evidence="3" id="KW-1185">Reference proteome</keyword>
<evidence type="ECO:0000256" key="1">
    <source>
        <dbReference type="SAM" id="MobiDB-lite"/>
    </source>
</evidence>
<dbReference type="Proteomes" id="UP001558652">
    <property type="component" value="Unassembled WGS sequence"/>
</dbReference>
<evidence type="ECO:0000313" key="3">
    <source>
        <dbReference type="Proteomes" id="UP001558652"/>
    </source>
</evidence>
<organism evidence="2 3">
    <name type="scientific">Ranatra chinensis</name>
    <dbReference type="NCBI Taxonomy" id="642074"/>
    <lineage>
        <taxon>Eukaryota</taxon>
        <taxon>Metazoa</taxon>
        <taxon>Ecdysozoa</taxon>
        <taxon>Arthropoda</taxon>
        <taxon>Hexapoda</taxon>
        <taxon>Insecta</taxon>
        <taxon>Pterygota</taxon>
        <taxon>Neoptera</taxon>
        <taxon>Paraneoptera</taxon>
        <taxon>Hemiptera</taxon>
        <taxon>Heteroptera</taxon>
        <taxon>Panheteroptera</taxon>
        <taxon>Nepomorpha</taxon>
        <taxon>Nepidae</taxon>
        <taxon>Ranatrinae</taxon>
        <taxon>Ranatra</taxon>
    </lineage>
</organism>
<accession>A0ABD0Y8R5</accession>
<comment type="caution">
    <text evidence="2">The sequence shown here is derived from an EMBL/GenBank/DDBJ whole genome shotgun (WGS) entry which is preliminary data.</text>
</comment>
<dbReference type="AlphaFoldDB" id="A0ABD0Y8R5"/>
<dbReference type="EMBL" id="JBFDAA010000011">
    <property type="protein sequence ID" value="KAL1123753.1"/>
    <property type="molecule type" value="Genomic_DNA"/>
</dbReference>
<protein>
    <submittedName>
        <fullName evidence="2">Uncharacterized protein</fullName>
    </submittedName>
</protein>
<gene>
    <name evidence="2" type="ORF">AAG570_001526</name>
</gene>